<dbReference type="InterPro" id="IPR000774">
    <property type="entry name" value="PPIase_FKBP_N"/>
</dbReference>
<evidence type="ECO:0000256" key="5">
    <source>
        <dbReference type="PROSITE-ProRule" id="PRU00277"/>
    </source>
</evidence>
<comment type="similarity">
    <text evidence="2 6">Belongs to the FKBP-type PPIase family.</text>
</comment>
<dbReference type="InterPro" id="IPR036944">
    <property type="entry name" value="PPIase_FKBP_N_sf"/>
</dbReference>
<keyword evidence="3 5" id="KW-0697">Rotamase</keyword>
<sequence>MKELSYQIGLLLGSNLANQVNPQDMDVEAMGQGIQAIFGMSATNEELQAASQAVQTYMQGIAAAQAAESVEQEKSFLEENAKREEIVSRESGLQYEVLVEGNGDIPTAKNTVVAHYEGRLLNGKVFDSSVLRGQPATFPVGNLIQGWQEALQLMPVGSKWRLYIPSALAYGANGAGNDIPPHSTLIFELELLSIQG</sequence>
<accession>H6L1E5</accession>
<dbReference type="Gene3D" id="1.10.287.460">
    <property type="entry name" value="Peptidyl-prolyl cis-trans isomerase, FKBP-type, N-terminal domain"/>
    <property type="match status" value="1"/>
</dbReference>
<evidence type="ECO:0000256" key="4">
    <source>
        <dbReference type="ARBA" id="ARBA00023235"/>
    </source>
</evidence>
<keyword evidence="9" id="KW-1185">Reference proteome</keyword>
<dbReference type="InterPro" id="IPR046357">
    <property type="entry name" value="PPIase_dom_sf"/>
</dbReference>
<dbReference type="PROSITE" id="PS50059">
    <property type="entry name" value="FKBP_PPIASE"/>
    <property type="match status" value="1"/>
</dbReference>
<dbReference type="KEGG" id="sgn:SGRA_0747"/>
<dbReference type="eggNOG" id="COG0545">
    <property type="taxonomic scope" value="Bacteria"/>
</dbReference>
<dbReference type="Gene3D" id="3.10.50.40">
    <property type="match status" value="1"/>
</dbReference>
<dbReference type="RefSeq" id="WP_014373729.1">
    <property type="nucleotide sequence ID" value="NC_016940.1"/>
</dbReference>
<reference evidence="8 9" key="1">
    <citation type="journal article" date="2012" name="Stand. Genomic Sci.">
        <title>Complete genome sequencing and analysis of Saprospira grandis str. Lewin, a predatory marine bacterium.</title>
        <authorList>
            <person name="Saw J.H."/>
            <person name="Yuryev A."/>
            <person name="Kanbe M."/>
            <person name="Hou S."/>
            <person name="Young A.G."/>
            <person name="Aizawa S."/>
            <person name="Alam M."/>
        </authorList>
    </citation>
    <scope>NUCLEOTIDE SEQUENCE [LARGE SCALE GENOMIC DNA]</scope>
    <source>
        <strain evidence="8 9">Lewin</strain>
    </source>
</reference>
<dbReference type="PANTHER" id="PTHR43811:SF23">
    <property type="entry name" value="FKBP-TYPE 22 KDA PEPTIDYL-PROLYL CIS-TRANS ISOMERASE"/>
    <property type="match status" value="1"/>
</dbReference>
<dbReference type="STRING" id="984262.SGRA_0747"/>
<name>H6L1E5_SAPGL</name>
<dbReference type="GO" id="GO:0006457">
    <property type="term" value="P:protein folding"/>
    <property type="evidence" value="ECO:0007669"/>
    <property type="project" value="InterPro"/>
</dbReference>
<evidence type="ECO:0000259" key="7">
    <source>
        <dbReference type="PROSITE" id="PS50059"/>
    </source>
</evidence>
<keyword evidence="4 5" id="KW-0413">Isomerase</keyword>
<dbReference type="Proteomes" id="UP000007519">
    <property type="component" value="Chromosome"/>
</dbReference>
<dbReference type="FunFam" id="3.10.50.40:FF:000006">
    <property type="entry name" value="Peptidyl-prolyl cis-trans isomerase"/>
    <property type="match status" value="1"/>
</dbReference>
<gene>
    <name evidence="8" type="primary">fklB</name>
    <name evidence="8" type="ordered locus">SGRA_0747</name>
</gene>
<dbReference type="Pfam" id="PF01346">
    <property type="entry name" value="FKBP_N"/>
    <property type="match status" value="1"/>
</dbReference>
<dbReference type="EMBL" id="CP002831">
    <property type="protein sequence ID" value="AFC23486.1"/>
    <property type="molecule type" value="Genomic_DNA"/>
</dbReference>
<evidence type="ECO:0000256" key="2">
    <source>
        <dbReference type="ARBA" id="ARBA00006577"/>
    </source>
</evidence>
<dbReference type="HOGENOM" id="CLU_013615_0_1_10"/>
<evidence type="ECO:0000256" key="6">
    <source>
        <dbReference type="RuleBase" id="RU003915"/>
    </source>
</evidence>
<evidence type="ECO:0000256" key="1">
    <source>
        <dbReference type="ARBA" id="ARBA00000971"/>
    </source>
</evidence>
<dbReference type="AlphaFoldDB" id="H6L1E5"/>
<dbReference type="SUPFAM" id="SSF54534">
    <property type="entry name" value="FKBP-like"/>
    <property type="match status" value="1"/>
</dbReference>
<evidence type="ECO:0000313" key="9">
    <source>
        <dbReference type="Proteomes" id="UP000007519"/>
    </source>
</evidence>
<comment type="catalytic activity">
    <reaction evidence="1 5 6">
        <text>[protein]-peptidylproline (omega=180) = [protein]-peptidylproline (omega=0)</text>
        <dbReference type="Rhea" id="RHEA:16237"/>
        <dbReference type="Rhea" id="RHEA-COMP:10747"/>
        <dbReference type="Rhea" id="RHEA-COMP:10748"/>
        <dbReference type="ChEBI" id="CHEBI:83833"/>
        <dbReference type="ChEBI" id="CHEBI:83834"/>
        <dbReference type="EC" id="5.2.1.8"/>
    </reaction>
</comment>
<evidence type="ECO:0000313" key="8">
    <source>
        <dbReference type="EMBL" id="AFC23486.1"/>
    </source>
</evidence>
<feature type="domain" description="PPIase FKBP-type" evidence="7">
    <location>
        <begin position="109"/>
        <end position="195"/>
    </location>
</feature>
<dbReference type="GO" id="GO:0003755">
    <property type="term" value="F:peptidyl-prolyl cis-trans isomerase activity"/>
    <property type="evidence" value="ECO:0007669"/>
    <property type="project" value="UniProtKB-UniRule"/>
</dbReference>
<dbReference type="EC" id="5.2.1.8" evidence="6"/>
<dbReference type="InterPro" id="IPR001179">
    <property type="entry name" value="PPIase_FKBP_dom"/>
</dbReference>
<dbReference type="OrthoDB" id="9814548at2"/>
<dbReference type="PANTHER" id="PTHR43811">
    <property type="entry name" value="FKBP-TYPE PEPTIDYL-PROLYL CIS-TRANS ISOMERASE FKPA"/>
    <property type="match status" value="1"/>
</dbReference>
<proteinExistence type="inferred from homology"/>
<dbReference type="Pfam" id="PF00254">
    <property type="entry name" value="FKBP_C"/>
    <property type="match status" value="1"/>
</dbReference>
<evidence type="ECO:0000256" key="3">
    <source>
        <dbReference type="ARBA" id="ARBA00023110"/>
    </source>
</evidence>
<organism evidence="8 9">
    <name type="scientific">Saprospira grandis (strain Lewin)</name>
    <dbReference type="NCBI Taxonomy" id="984262"/>
    <lineage>
        <taxon>Bacteria</taxon>
        <taxon>Pseudomonadati</taxon>
        <taxon>Bacteroidota</taxon>
        <taxon>Saprospiria</taxon>
        <taxon>Saprospirales</taxon>
        <taxon>Saprospiraceae</taxon>
        <taxon>Saprospira</taxon>
    </lineage>
</organism>
<protein>
    <recommendedName>
        <fullName evidence="6">Peptidyl-prolyl cis-trans isomerase</fullName>
        <ecNumber evidence="6">5.2.1.8</ecNumber>
    </recommendedName>
</protein>